<evidence type="ECO:0000256" key="8">
    <source>
        <dbReference type="ARBA" id="ARBA00022741"/>
    </source>
</evidence>
<protein>
    <recommendedName>
        <fullName evidence="4 13">Nucleoside diphosphate kinase</fullName>
        <shortName evidence="13">NDK</shortName>
        <shortName evidence="13">NDP kinase</shortName>
        <ecNumber evidence="3 13">2.7.4.6</ecNumber>
    </recommendedName>
    <alternativeName>
        <fullName evidence="13">Nucleoside-2-P kinase</fullName>
    </alternativeName>
</protein>
<evidence type="ECO:0000256" key="5">
    <source>
        <dbReference type="ARBA" id="ARBA00022553"/>
    </source>
</evidence>
<keyword evidence="8 13" id="KW-0547">Nucleotide-binding</keyword>
<dbReference type="CDD" id="cd04413">
    <property type="entry name" value="NDPk_I"/>
    <property type="match status" value="1"/>
</dbReference>
<keyword evidence="11 13" id="KW-0460">Magnesium</keyword>
<comment type="catalytic activity">
    <reaction evidence="13">
        <text>a ribonucleoside 5'-diphosphate + ATP = a ribonucleoside 5'-triphosphate + ADP</text>
        <dbReference type="Rhea" id="RHEA:18113"/>
        <dbReference type="ChEBI" id="CHEBI:30616"/>
        <dbReference type="ChEBI" id="CHEBI:57930"/>
        <dbReference type="ChEBI" id="CHEBI:61557"/>
        <dbReference type="ChEBI" id="CHEBI:456216"/>
        <dbReference type="EC" id="2.7.4.6"/>
    </reaction>
</comment>
<evidence type="ECO:0000256" key="7">
    <source>
        <dbReference type="ARBA" id="ARBA00022723"/>
    </source>
</evidence>
<evidence type="ECO:0000256" key="6">
    <source>
        <dbReference type="ARBA" id="ARBA00022679"/>
    </source>
</evidence>
<evidence type="ECO:0000256" key="2">
    <source>
        <dbReference type="ARBA" id="ARBA00008142"/>
    </source>
</evidence>
<comment type="function">
    <text evidence="13">Major role in the synthesis of nucleoside triphosphates other than ATP. The ATP gamma phosphate is transferred to the NDP beta phosphate via a ping-pong mechanism, using a phosphorylated active-site intermediate.</text>
</comment>
<keyword evidence="5 13" id="KW-0597">Phosphoprotein</keyword>
<dbReference type="PRINTS" id="PR01243">
    <property type="entry name" value="NUCDPKINASE"/>
</dbReference>
<dbReference type="PROSITE" id="PS51374">
    <property type="entry name" value="NDPK_LIKE"/>
    <property type="match status" value="1"/>
</dbReference>
<dbReference type="GO" id="GO:0006183">
    <property type="term" value="P:GTP biosynthetic process"/>
    <property type="evidence" value="ECO:0007669"/>
    <property type="project" value="UniProtKB-UniRule"/>
</dbReference>
<dbReference type="Pfam" id="PF00334">
    <property type="entry name" value="NDK"/>
    <property type="match status" value="1"/>
</dbReference>
<evidence type="ECO:0000256" key="3">
    <source>
        <dbReference type="ARBA" id="ARBA00012966"/>
    </source>
</evidence>
<evidence type="ECO:0000256" key="13">
    <source>
        <dbReference type="HAMAP-Rule" id="MF_00451"/>
    </source>
</evidence>
<dbReference type="PANTHER" id="PTHR11349">
    <property type="entry name" value="NUCLEOSIDE DIPHOSPHATE KINASE"/>
    <property type="match status" value="1"/>
</dbReference>
<organism evidence="18 19">
    <name type="scientific">Thermoproteota archaeon</name>
    <dbReference type="NCBI Taxonomy" id="2056631"/>
    <lineage>
        <taxon>Archaea</taxon>
        <taxon>Thermoproteota</taxon>
    </lineage>
</organism>
<reference evidence="18 19" key="1">
    <citation type="submission" date="2018-06" db="EMBL/GenBank/DDBJ databases">
        <title>Extensive metabolic versatility and redundancy in microbially diverse, dynamic hydrothermal sediments.</title>
        <authorList>
            <person name="Dombrowski N."/>
            <person name="Teske A."/>
            <person name="Baker B.J."/>
        </authorList>
    </citation>
    <scope>NUCLEOTIDE SEQUENCE [LARGE SCALE GENOMIC DNA]</scope>
    <source>
        <strain evidence="18">B66_G16</strain>
    </source>
</reference>
<evidence type="ECO:0000256" key="10">
    <source>
        <dbReference type="ARBA" id="ARBA00022840"/>
    </source>
</evidence>
<dbReference type="PROSITE" id="PS00469">
    <property type="entry name" value="NDPK"/>
    <property type="match status" value="1"/>
</dbReference>
<feature type="active site" description="Pros-phosphohistidine intermediate" evidence="13 14">
    <location>
        <position position="115"/>
    </location>
</feature>
<dbReference type="SUPFAM" id="SSF54919">
    <property type="entry name" value="Nucleoside diphosphate kinase, NDK"/>
    <property type="match status" value="1"/>
</dbReference>
<feature type="binding site" evidence="13 14">
    <location>
        <position position="57"/>
    </location>
    <ligand>
        <name>ATP</name>
        <dbReference type="ChEBI" id="CHEBI:30616"/>
    </ligand>
</feature>
<keyword evidence="12 13" id="KW-0546">Nucleotide metabolism</keyword>
<dbReference type="AlphaFoldDB" id="A0A497ETA9"/>
<evidence type="ECO:0000313" key="19">
    <source>
        <dbReference type="Proteomes" id="UP000278475"/>
    </source>
</evidence>
<keyword evidence="9 13" id="KW-0418">Kinase</keyword>
<dbReference type="GO" id="GO:0004550">
    <property type="term" value="F:nucleoside diphosphate kinase activity"/>
    <property type="evidence" value="ECO:0007669"/>
    <property type="project" value="UniProtKB-UniRule"/>
</dbReference>
<feature type="binding site" evidence="13 14">
    <location>
        <position position="91"/>
    </location>
    <ligand>
        <name>ATP</name>
        <dbReference type="ChEBI" id="CHEBI:30616"/>
    </ligand>
</feature>
<evidence type="ECO:0000313" key="18">
    <source>
        <dbReference type="EMBL" id="RLE50603.1"/>
    </source>
</evidence>
<dbReference type="GO" id="GO:0005524">
    <property type="term" value="F:ATP binding"/>
    <property type="evidence" value="ECO:0007669"/>
    <property type="project" value="UniProtKB-UniRule"/>
</dbReference>
<comment type="subcellular location">
    <subcellularLocation>
        <location evidence="13">Cytoplasm</location>
    </subcellularLocation>
</comment>
<dbReference type="SMART" id="SM00562">
    <property type="entry name" value="NDK"/>
    <property type="match status" value="1"/>
</dbReference>
<comment type="cofactor">
    <cofactor evidence="1 13">
        <name>Mg(2+)</name>
        <dbReference type="ChEBI" id="CHEBI:18420"/>
    </cofactor>
</comment>
<dbReference type="GO" id="GO:0046872">
    <property type="term" value="F:metal ion binding"/>
    <property type="evidence" value="ECO:0007669"/>
    <property type="project" value="UniProtKB-KW"/>
</dbReference>
<dbReference type="HAMAP" id="MF_00451">
    <property type="entry name" value="NDP_kinase"/>
    <property type="match status" value="1"/>
</dbReference>
<dbReference type="Gene3D" id="3.30.70.141">
    <property type="entry name" value="Nucleoside diphosphate kinase-like domain"/>
    <property type="match status" value="1"/>
</dbReference>
<dbReference type="EMBL" id="QMQV01000003">
    <property type="protein sequence ID" value="RLE50603.1"/>
    <property type="molecule type" value="Genomic_DNA"/>
</dbReference>
<dbReference type="NCBIfam" id="NF001908">
    <property type="entry name" value="PRK00668.1"/>
    <property type="match status" value="1"/>
</dbReference>
<dbReference type="GO" id="GO:0006241">
    <property type="term" value="P:CTP biosynthetic process"/>
    <property type="evidence" value="ECO:0007669"/>
    <property type="project" value="UniProtKB-UniRule"/>
</dbReference>
<comment type="caution">
    <text evidence="18">The sequence shown here is derived from an EMBL/GenBank/DDBJ whole genome shotgun (WGS) entry which is preliminary data.</text>
</comment>
<keyword evidence="6 13" id="KW-0808">Transferase</keyword>
<dbReference type="InterPro" id="IPR034907">
    <property type="entry name" value="NDK-like_dom"/>
</dbReference>
<keyword evidence="7 13" id="KW-0479">Metal-binding</keyword>
<evidence type="ECO:0000256" key="9">
    <source>
        <dbReference type="ARBA" id="ARBA00022777"/>
    </source>
</evidence>
<dbReference type="FunFam" id="3.30.70.141:FF:000003">
    <property type="entry name" value="Nucleoside diphosphate kinase"/>
    <property type="match status" value="1"/>
</dbReference>
<evidence type="ECO:0000256" key="15">
    <source>
        <dbReference type="RuleBase" id="RU004011"/>
    </source>
</evidence>
<evidence type="ECO:0000256" key="16">
    <source>
        <dbReference type="RuleBase" id="RU004013"/>
    </source>
</evidence>
<dbReference type="GO" id="GO:0006228">
    <property type="term" value="P:UTP biosynthetic process"/>
    <property type="evidence" value="ECO:0007669"/>
    <property type="project" value="UniProtKB-UniRule"/>
</dbReference>
<dbReference type="InterPro" id="IPR023005">
    <property type="entry name" value="Nucleoside_diP_kinase_AS"/>
</dbReference>
<proteinExistence type="inferred from homology"/>
<gene>
    <name evidence="13" type="primary">ndk</name>
    <name evidence="18" type="ORF">DRJ31_00670</name>
</gene>
<keyword evidence="13" id="KW-0963">Cytoplasm</keyword>
<dbReference type="InterPro" id="IPR001564">
    <property type="entry name" value="Nucleoside_diP_kinase"/>
</dbReference>
<keyword evidence="10 13" id="KW-0067">ATP-binding</keyword>
<feature type="binding site" evidence="13 14">
    <location>
        <position position="102"/>
    </location>
    <ligand>
        <name>ATP</name>
        <dbReference type="ChEBI" id="CHEBI:30616"/>
    </ligand>
</feature>
<dbReference type="GO" id="GO:0005737">
    <property type="term" value="C:cytoplasm"/>
    <property type="evidence" value="ECO:0007669"/>
    <property type="project" value="UniProtKB-SubCell"/>
</dbReference>
<dbReference type="Proteomes" id="UP000278475">
    <property type="component" value="Unassembled WGS sequence"/>
</dbReference>
<dbReference type="EC" id="2.7.4.6" evidence="3 13"/>
<accession>A0A497ETA9</accession>
<evidence type="ECO:0000256" key="14">
    <source>
        <dbReference type="PROSITE-ProRule" id="PRU00706"/>
    </source>
</evidence>
<comment type="catalytic activity">
    <reaction evidence="13 16">
        <text>a 2'-deoxyribonucleoside 5'-diphosphate + ATP = a 2'-deoxyribonucleoside 5'-triphosphate + ADP</text>
        <dbReference type="Rhea" id="RHEA:44640"/>
        <dbReference type="ChEBI" id="CHEBI:30616"/>
        <dbReference type="ChEBI" id="CHEBI:61560"/>
        <dbReference type="ChEBI" id="CHEBI:73316"/>
        <dbReference type="ChEBI" id="CHEBI:456216"/>
        <dbReference type="EC" id="2.7.4.6"/>
    </reaction>
</comment>
<sequence length="148" mass="16747">MERTLVMVKPDAVVRGLIGEIISRIERKGLKIVAMKMKFLGEEEARELYSPHIGKPFFEELIKFVRSAPVVLMVVEGESAISVMRRLLGSTDSKEANPGTIRGDFSCSKSMNLVHASDSEDSAKREIAIFFKDEDFLSYKRLDEGWVY</sequence>
<feature type="binding site" evidence="13 14">
    <location>
        <position position="9"/>
    </location>
    <ligand>
        <name>ATP</name>
        <dbReference type="ChEBI" id="CHEBI:30616"/>
    </ligand>
</feature>
<dbReference type="InterPro" id="IPR036850">
    <property type="entry name" value="NDK-like_dom_sf"/>
</dbReference>
<evidence type="ECO:0000256" key="1">
    <source>
        <dbReference type="ARBA" id="ARBA00001946"/>
    </source>
</evidence>
<feature type="domain" description="Nucleoside diphosphate kinase-like" evidence="17">
    <location>
        <begin position="1"/>
        <end position="138"/>
    </location>
</feature>
<feature type="binding site" evidence="13 14">
    <location>
        <position position="112"/>
    </location>
    <ligand>
        <name>ATP</name>
        <dbReference type="ChEBI" id="CHEBI:30616"/>
    </ligand>
</feature>
<evidence type="ECO:0000256" key="11">
    <source>
        <dbReference type="ARBA" id="ARBA00022842"/>
    </source>
</evidence>
<name>A0A497ETA9_9CREN</name>
<feature type="binding site" evidence="13 14">
    <location>
        <position position="85"/>
    </location>
    <ligand>
        <name>ATP</name>
        <dbReference type="ChEBI" id="CHEBI:30616"/>
    </ligand>
</feature>
<evidence type="ECO:0000256" key="12">
    <source>
        <dbReference type="ARBA" id="ARBA00023080"/>
    </source>
</evidence>
<evidence type="ECO:0000256" key="4">
    <source>
        <dbReference type="ARBA" id="ARBA00017632"/>
    </source>
</evidence>
<evidence type="ECO:0000259" key="17">
    <source>
        <dbReference type="SMART" id="SM00562"/>
    </source>
</evidence>
<comment type="similarity">
    <text evidence="2 13 14 15">Belongs to the NDK family.</text>
</comment>